<dbReference type="SUPFAM" id="SSF56219">
    <property type="entry name" value="DNase I-like"/>
    <property type="match status" value="1"/>
</dbReference>
<dbReference type="GO" id="GO:0004519">
    <property type="term" value="F:endonuclease activity"/>
    <property type="evidence" value="ECO:0007669"/>
    <property type="project" value="UniProtKB-KW"/>
</dbReference>
<dbReference type="GO" id="GO:0016020">
    <property type="term" value="C:membrane"/>
    <property type="evidence" value="ECO:0007669"/>
    <property type="project" value="GOC"/>
</dbReference>
<name>A0A1T2L4I7_9GAMM</name>
<feature type="domain" description="Endonuclease/exonuclease/phosphatase" evidence="1">
    <location>
        <begin position="25"/>
        <end position="253"/>
    </location>
</feature>
<dbReference type="Proteomes" id="UP000191110">
    <property type="component" value="Unassembled WGS sequence"/>
</dbReference>
<dbReference type="InterPro" id="IPR005135">
    <property type="entry name" value="Endo/exonuclease/phosphatase"/>
</dbReference>
<keyword evidence="2" id="KW-0378">Hydrolase</keyword>
<keyword evidence="2" id="KW-0540">Nuclease</keyword>
<evidence type="ECO:0000259" key="1">
    <source>
        <dbReference type="Pfam" id="PF03372"/>
    </source>
</evidence>
<dbReference type="GO" id="GO:0006506">
    <property type="term" value="P:GPI anchor biosynthetic process"/>
    <property type="evidence" value="ECO:0007669"/>
    <property type="project" value="TreeGrafter"/>
</dbReference>
<dbReference type="RefSeq" id="WP_078483803.1">
    <property type="nucleotide sequence ID" value="NZ_MPRL01000035.1"/>
</dbReference>
<dbReference type="Gene3D" id="3.60.10.10">
    <property type="entry name" value="Endonuclease/exonuclease/phosphatase"/>
    <property type="match status" value="1"/>
</dbReference>
<dbReference type="InterPro" id="IPR036691">
    <property type="entry name" value="Endo/exonu/phosph_ase_sf"/>
</dbReference>
<dbReference type="PANTHER" id="PTHR14859">
    <property type="entry name" value="CALCOFLUOR WHITE HYPERSENSITIVE PROTEIN PRECURSOR"/>
    <property type="match status" value="1"/>
</dbReference>
<dbReference type="OrthoDB" id="5293344at2"/>
<comment type="caution">
    <text evidence="2">The sequence shown here is derived from an EMBL/GenBank/DDBJ whole genome shotgun (WGS) entry which is preliminary data.</text>
</comment>
<evidence type="ECO:0000313" key="2">
    <source>
        <dbReference type="EMBL" id="OOZ40017.1"/>
    </source>
</evidence>
<dbReference type="Pfam" id="PF03372">
    <property type="entry name" value="Exo_endo_phos"/>
    <property type="match status" value="1"/>
</dbReference>
<reference evidence="2 3" key="1">
    <citation type="submission" date="2016-11" db="EMBL/GenBank/DDBJ databases">
        <title>Mixed transmission modes and dynamic genome evolution in an obligate animal-bacterial symbiosis.</title>
        <authorList>
            <person name="Russell S.L."/>
            <person name="Corbett-Detig R.B."/>
            <person name="Cavanaugh C.M."/>
        </authorList>
    </citation>
    <scope>NUCLEOTIDE SEQUENCE [LARGE SCALE GENOMIC DNA]</scope>
    <source>
        <strain evidence="2">Sveles-Q1</strain>
    </source>
</reference>
<organism evidence="2 3">
    <name type="scientific">Solemya pervernicosa gill symbiont</name>
    <dbReference type="NCBI Taxonomy" id="642797"/>
    <lineage>
        <taxon>Bacteria</taxon>
        <taxon>Pseudomonadati</taxon>
        <taxon>Pseudomonadota</taxon>
        <taxon>Gammaproteobacteria</taxon>
        <taxon>sulfur-oxidizing symbionts</taxon>
    </lineage>
</organism>
<keyword evidence="3" id="KW-1185">Reference proteome</keyword>
<protein>
    <submittedName>
        <fullName evidence="2">Endonuclease</fullName>
    </submittedName>
</protein>
<keyword evidence="2" id="KW-0255">Endonuclease</keyword>
<evidence type="ECO:0000313" key="3">
    <source>
        <dbReference type="Proteomes" id="UP000191110"/>
    </source>
</evidence>
<dbReference type="AlphaFoldDB" id="A0A1T2L4I7"/>
<accession>A0A1T2L4I7</accession>
<dbReference type="InterPro" id="IPR051916">
    <property type="entry name" value="GPI-anchor_lipid_remodeler"/>
</dbReference>
<dbReference type="EMBL" id="MPRL01000035">
    <property type="protein sequence ID" value="OOZ40017.1"/>
    <property type="molecule type" value="Genomic_DNA"/>
</dbReference>
<sequence length="270" mass="30536">MNSGSVAVAQQPVERIGHDRPLRLLSYNIQAGITTRNYHNYITHSWKHLLPHSERMDNLARVAQLASEFDIAGLQEVDSGSLRSGFINQTEYIAHRGHIPHWYDKTNRNLGKLAQHSIGMLSQIKPTHVSEHKLPGVIPGRGVLKVEFGGKDDPLVVIIIHLALGKRARMRQLDFISELVSSYRHVILMGDLNCVSESEEIRMLSSKTDLHEPVHGLHTFPSWRPEKNIDHILVSPTLKVCKIGVLKYPFSDHLPIAMELRLPKGLYIDE</sequence>
<gene>
    <name evidence="2" type="ORF">BOW53_09270</name>
</gene>
<dbReference type="PANTHER" id="PTHR14859:SF15">
    <property type="entry name" value="ENDONUCLEASE_EXONUCLEASE_PHOSPHATASE DOMAIN-CONTAINING PROTEIN"/>
    <property type="match status" value="1"/>
</dbReference>
<proteinExistence type="predicted"/>